<feature type="domain" description="Methyl-accepting transducer" evidence="5">
    <location>
        <begin position="275"/>
        <end position="504"/>
    </location>
</feature>
<dbReference type="InterPro" id="IPR004089">
    <property type="entry name" value="MCPsignal_dom"/>
</dbReference>
<dbReference type="CDD" id="cd11386">
    <property type="entry name" value="MCP_signal"/>
    <property type="match status" value="1"/>
</dbReference>
<dbReference type="CDD" id="cd19411">
    <property type="entry name" value="MCP2201-like_sensor"/>
    <property type="match status" value="1"/>
</dbReference>
<dbReference type="Gene3D" id="1.10.287.950">
    <property type="entry name" value="Methyl-accepting chemotaxis protein"/>
    <property type="match status" value="1"/>
</dbReference>
<dbReference type="Pfam" id="PF00015">
    <property type="entry name" value="MCPsignal"/>
    <property type="match status" value="1"/>
</dbReference>
<proteinExistence type="inferred from homology"/>
<evidence type="ECO:0000313" key="10">
    <source>
        <dbReference type="Proteomes" id="UP000597138"/>
    </source>
</evidence>
<keyword evidence="4" id="KW-0807">Transducer</keyword>
<sequence>MFKNLSVGARIASSFAAILLFLAILTAVGMVQVGKINSALTVINDINSVKQRYAINFRGSVHDRSIAVRDVTLVSLSELPSVVTHIAQLEHDYADSAAPMDAIFAAGDAVSDSERSLLEKIKASEQKTLPLVHQIIELRKAGDADAAKRLVLESARPAFIEWLAAINRFIDFEEGLNKEQATTARSVGVRFEDLMMMLTAIAVGVGALIAWRITRYITKALGSEPGEVKRVTDAIGKGDLAVRFTLQRGDEDSILSSLHRMQSSLRDVVSNVRRHAQSVATASEQIAIESTELSQRTESQASTLQQTAASMEQVTGAVQSNAENARRASDLATATALEVERGSDMVKSIVKTMDEITSESRKIADITAVIEGIAFQTNILALNAAVEAARAGEQGRGFAVVATEVRSLAQRSSSAAKEIKSLLSSSVERVNAGAVEINGAATAMSEILGSVKRVNGIVNEIAQASVEQAAGVGEVARAVAHMDETTQQNAGLVERTSDAATTLDRQSRDLGEAVAVFRIA</sequence>
<dbReference type="PROSITE" id="PS50111">
    <property type="entry name" value="CHEMOTAXIS_TRANSDUC_2"/>
    <property type="match status" value="1"/>
</dbReference>
<reference evidence="10" key="3">
    <citation type="journal article" date="2019" name="Int. J. Syst. Evol. Microbiol.">
        <title>The Global Catalogue of Microorganisms (GCM) 10K type strain sequencing project: providing services to taxonomists for standard genome sequencing and annotation.</title>
        <authorList>
            <consortium name="The Broad Institute Genomics Platform"/>
            <consortium name="The Broad Institute Genome Sequencing Center for Infectious Disease"/>
            <person name="Wu L."/>
            <person name="Ma J."/>
        </authorList>
    </citation>
    <scope>NUCLEOTIDE SEQUENCE [LARGE SCALE GENOMIC DNA]</scope>
    <source>
        <strain evidence="10">CGMCC 1.11013</strain>
    </source>
</reference>
<dbReference type="PANTHER" id="PTHR43531">
    <property type="entry name" value="PROTEIN ICFG"/>
    <property type="match status" value="1"/>
</dbReference>
<organism evidence="8 9">
    <name type="scientific">Caballeronia grimmiae</name>
    <dbReference type="NCBI Taxonomy" id="1071679"/>
    <lineage>
        <taxon>Bacteria</taxon>
        <taxon>Pseudomonadati</taxon>
        <taxon>Pseudomonadota</taxon>
        <taxon>Betaproteobacteria</taxon>
        <taxon>Burkholderiales</taxon>
        <taxon>Burkholderiaceae</taxon>
        <taxon>Caballeronia</taxon>
    </lineage>
</organism>
<keyword evidence="2" id="KW-0488">Methylation</keyword>
<dbReference type="PANTHER" id="PTHR43531:SF14">
    <property type="entry name" value="METHYL-ACCEPTING CHEMOTAXIS PROTEIN I-RELATED"/>
    <property type="match status" value="1"/>
</dbReference>
<dbReference type="OrthoDB" id="9177860at2"/>
<dbReference type="eggNOG" id="COG0840">
    <property type="taxonomic scope" value="Bacteria"/>
</dbReference>
<dbReference type="EMBL" id="BMEG01000003">
    <property type="protein sequence ID" value="GGD69771.1"/>
    <property type="molecule type" value="Genomic_DNA"/>
</dbReference>
<dbReference type="GO" id="GO:0005886">
    <property type="term" value="C:plasma membrane"/>
    <property type="evidence" value="ECO:0007669"/>
    <property type="project" value="TreeGrafter"/>
</dbReference>
<evidence type="ECO:0000256" key="1">
    <source>
        <dbReference type="ARBA" id="ARBA00004370"/>
    </source>
</evidence>
<reference evidence="7" key="1">
    <citation type="journal article" date="2014" name="Int. J. Syst. Evol. Microbiol.">
        <title>Complete genome of a new Firmicutes species belonging to the dominant human colonic microbiota ('Ruminococcus bicirculans') reveals two chromosomes and a selective capacity to utilize plant glucans.</title>
        <authorList>
            <consortium name="NISC Comparative Sequencing Program"/>
            <person name="Wegmann U."/>
            <person name="Louis P."/>
            <person name="Goesmann A."/>
            <person name="Henrissat B."/>
            <person name="Duncan S.H."/>
            <person name="Flint H.J."/>
        </authorList>
    </citation>
    <scope>NUCLEOTIDE SEQUENCE</scope>
    <source>
        <strain evidence="7">CGMCC 1.11013</strain>
    </source>
</reference>
<dbReference type="InterPro" id="IPR004090">
    <property type="entry name" value="Chemotax_Me-accpt_rcpt"/>
</dbReference>
<comment type="similarity">
    <text evidence="3">Belongs to the methyl-accepting chemotaxis (MCP) protein family.</text>
</comment>
<dbReference type="GO" id="GO:0006935">
    <property type="term" value="P:chemotaxis"/>
    <property type="evidence" value="ECO:0007669"/>
    <property type="project" value="InterPro"/>
</dbReference>
<dbReference type="STRING" id="1071679.BG57_30740"/>
<dbReference type="RefSeq" id="WP_052006101.1">
    <property type="nucleotide sequence ID" value="NZ_BMEG01000003.1"/>
</dbReference>
<evidence type="ECO:0000259" key="5">
    <source>
        <dbReference type="PROSITE" id="PS50111"/>
    </source>
</evidence>
<reference evidence="8 9" key="2">
    <citation type="submission" date="2014-03" db="EMBL/GenBank/DDBJ databases">
        <title>Draft Genome Sequences of Four Burkholderia Strains.</title>
        <authorList>
            <person name="Liu X.Y."/>
            <person name="Li C.X."/>
            <person name="Xu J.H."/>
        </authorList>
    </citation>
    <scope>NUCLEOTIDE SEQUENCE [LARGE SCALE GENOMIC DNA]</scope>
    <source>
        <strain evidence="8 9">R27</strain>
    </source>
</reference>
<feature type="domain" description="HAMP" evidence="6">
    <location>
        <begin position="227"/>
        <end position="270"/>
    </location>
</feature>
<evidence type="ECO:0000313" key="8">
    <source>
        <dbReference type="EMBL" id="KDR25307.1"/>
    </source>
</evidence>
<keyword evidence="10" id="KW-1185">Reference proteome</keyword>
<dbReference type="Proteomes" id="UP000597138">
    <property type="component" value="Unassembled WGS sequence"/>
</dbReference>
<evidence type="ECO:0000256" key="2">
    <source>
        <dbReference type="ARBA" id="ARBA00022481"/>
    </source>
</evidence>
<evidence type="ECO:0000256" key="4">
    <source>
        <dbReference type="PROSITE-ProRule" id="PRU00284"/>
    </source>
</evidence>
<accession>A0A069NB35</accession>
<comment type="caution">
    <text evidence="8">The sequence shown here is derived from an EMBL/GenBank/DDBJ whole genome shotgun (WGS) entry which is preliminary data.</text>
</comment>
<dbReference type="Proteomes" id="UP000027439">
    <property type="component" value="Unassembled WGS sequence"/>
</dbReference>
<dbReference type="PROSITE" id="PS50885">
    <property type="entry name" value="HAMP"/>
    <property type="match status" value="1"/>
</dbReference>
<dbReference type="InterPro" id="IPR047347">
    <property type="entry name" value="YvaQ-like_sensor"/>
</dbReference>
<evidence type="ECO:0000313" key="9">
    <source>
        <dbReference type="Proteomes" id="UP000027439"/>
    </source>
</evidence>
<evidence type="ECO:0000313" key="7">
    <source>
        <dbReference type="EMBL" id="GGD69771.1"/>
    </source>
</evidence>
<name>A0A069NB35_9BURK</name>
<reference evidence="7" key="4">
    <citation type="submission" date="2024-05" db="EMBL/GenBank/DDBJ databases">
        <authorList>
            <person name="Sun Q."/>
            <person name="Zhou Y."/>
        </authorList>
    </citation>
    <scope>NUCLEOTIDE SEQUENCE</scope>
    <source>
        <strain evidence="7">CGMCC 1.11013</strain>
    </source>
</reference>
<dbReference type="AlphaFoldDB" id="A0A069NB35"/>
<dbReference type="PRINTS" id="PR00260">
    <property type="entry name" value="CHEMTRNSDUCR"/>
</dbReference>
<dbReference type="FunFam" id="1.10.287.950:FF:000001">
    <property type="entry name" value="Methyl-accepting chemotaxis sensory transducer"/>
    <property type="match status" value="1"/>
</dbReference>
<protein>
    <submittedName>
        <fullName evidence="7 8">Chemotaxis protein</fullName>
    </submittedName>
</protein>
<dbReference type="SMART" id="SM00283">
    <property type="entry name" value="MA"/>
    <property type="match status" value="1"/>
</dbReference>
<dbReference type="GO" id="GO:0007165">
    <property type="term" value="P:signal transduction"/>
    <property type="evidence" value="ECO:0007669"/>
    <property type="project" value="UniProtKB-KW"/>
</dbReference>
<gene>
    <name evidence="8" type="ORF">BG57_30740</name>
    <name evidence="7" type="ORF">GCM10010985_25320</name>
</gene>
<evidence type="ECO:0000256" key="3">
    <source>
        <dbReference type="ARBA" id="ARBA00029447"/>
    </source>
</evidence>
<dbReference type="InterPro" id="IPR003660">
    <property type="entry name" value="HAMP_dom"/>
</dbReference>
<dbReference type="EMBL" id="JFHE01000078">
    <property type="protein sequence ID" value="KDR25307.1"/>
    <property type="molecule type" value="Genomic_DNA"/>
</dbReference>
<dbReference type="GO" id="GO:0004888">
    <property type="term" value="F:transmembrane signaling receptor activity"/>
    <property type="evidence" value="ECO:0007669"/>
    <property type="project" value="InterPro"/>
</dbReference>
<dbReference type="Pfam" id="PF12729">
    <property type="entry name" value="4HB_MCP_1"/>
    <property type="match status" value="1"/>
</dbReference>
<evidence type="ECO:0000259" key="6">
    <source>
        <dbReference type="PROSITE" id="PS50885"/>
    </source>
</evidence>
<comment type="subcellular location">
    <subcellularLocation>
        <location evidence="1">Membrane</location>
    </subcellularLocation>
</comment>
<dbReference type="InterPro" id="IPR051310">
    <property type="entry name" value="MCP_chemotaxis"/>
</dbReference>
<dbReference type="SUPFAM" id="SSF58104">
    <property type="entry name" value="Methyl-accepting chemotaxis protein (MCP) signaling domain"/>
    <property type="match status" value="1"/>
</dbReference>
<dbReference type="InterPro" id="IPR024478">
    <property type="entry name" value="HlyB_4HB_MCP"/>
</dbReference>